<evidence type="ECO:0000259" key="12">
    <source>
        <dbReference type="PROSITE" id="PS50929"/>
    </source>
</evidence>
<evidence type="ECO:0000256" key="6">
    <source>
        <dbReference type="ARBA" id="ARBA00022989"/>
    </source>
</evidence>
<dbReference type="Pfam" id="PF00664">
    <property type="entry name" value="ABC_membrane"/>
    <property type="match status" value="1"/>
</dbReference>
<feature type="transmembrane region" description="Helical" evidence="10">
    <location>
        <begin position="522"/>
        <end position="541"/>
    </location>
</feature>
<feature type="transmembrane region" description="Helical" evidence="10">
    <location>
        <begin position="20"/>
        <end position="41"/>
    </location>
</feature>
<accession>A0A6A6XGG0</accession>
<dbReference type="GO" id="GO:0140359">
    <property type="term" value="F:ABC-type transporter activity"/>
    <property type="evidence" value="ECO:0007669"/>
    <property type="project" value="InterPro"/>
</dbReference>
<feature type="region of interest" description="Disordered" evidence="9">
    <location>
        <begin position="823"/>
        <end position="865"/>
    </location>
</feature>
<dbReference type="SUPFAM" id="SSF90123">
    <property type="entry name" value="ABC transporter transmembrane region"/>
    <property type="match status" value="1"/>
</dbReference>
<feature type="compositionally biased region" description="Basic and acidic residues" evidence="9">
    <location>
        <begin position="217"/>
        <end position="228"/>
    </location>
</feature>
<keyword evidence="14" id="KW-1185">Reference proteome</keyword>
<dbReference type="SMART" id="SM00382">
    <property type="entry name" value="AAA"/>
    <property type="match status" value="1"/>
</dbReference>
<evidence type="ECO:0000256" key="3">
    <source>
        <dbReference type="ARBA" id="ARBA00022692"/>
    </source>
</evidence>
<evidence type="ECO:0000256" key="5">
    <source>
        <dbReference type="ARBA" id="ARBA00022840"/>
    </source>
</evidence>
<evidence type="ECO:0000256" key="10">
    <source>
        <dbReference type="SAM" id="Phobius"/>
    </source>
</evidence>
<keyword evidence="7 10" id="KW-0472">Membrane</keyword>
<dbReference type="OrthoDB" id="6500128at2759"/>
<dbReference type="Proteomes" id="UP000799757">
    <property type="component" value="Unassembled WGS sequence"/>
</dbReference>
<organism evidence="13 14">
    <name type="scientific">Melanomma pulvis-pyrius CBS 109.77</name>
    <dbReference type="NCBI Taxonomy" id="1314802"/>
    <lineage>
        <taxon>Eukaryota</taxon>
        <taxon>Fungi</taxon>
        <taxon>Dikarya</taxon>
        <taxon>Ascomycota</taxon>
        <taxon>Pezizomycotina</taxon>
        <taxon>Dothideomycetes</taxon>
        <taxon>Pleosporomycetidae</taxon>
        <taxon>Pleosporales</taxon>
        <taxon>Melanommataceae</taxon>
        <taxon>Melanomma</taxon>
    </lineage>
</organism>
<feature type="compositionally biased region" description="Polar residues" evidence="9">
    <location>
        <begin position="187"/>
        <end position="199"/>
    </location>
</feature>
<dbReference type="InterPro" id="IPR003593">
    <property type="entry name" value="AAA+_ATPase"/>
</dbReference>
<dbReference type="Gene3D" id="3.40.50.300">
    <property type="entry name" value="P-loop containing nucleotide triphosphate hydrolases"/>
    <property type="match status" value="1"/>
</dbReference>
<feature type="compositionally biased region" description="Acidic residues" evidence="9">
    <location>
        <begin position="849"/>
        <end position="859"/>
    </location>
</feature>
<dbReference type="GO" id="GO:0016020">
    <property type="term" value="C:membrane"/>
    <property type="evidence" value="ECO:0007669"/>
    <property type="project" value="UniProtKB-SubCell"/>
</dbReference>
<evidence type="ECO:0000256" key="8">
    <source>
        <dbReference type="ARBA" id="ARBA00024363"/>
    </source>
</evidence>
<dbReference type="InterPro" id="IPR017871">
    <property type="entry name" value="ABC_transporter-like_CS"/>
</dbReference>
<evidence type="ECO:0000313" key="13">
    <source>
        <dbReference type="EMBL" id="KAF2795431.1"/>
    </source>
</evidence>
<dbReference type="PANTHER" id="PTHR24221:SF503">
    <property type="entry name" value="MITOCHONDRIAL POTASSIUM CHANNEL ATP-BINDING SUBUNIT"/>
    <property type="match status" value="1"/>
</dbReference>
<keyword evidence="5" id="KW-0067">ATP-binding</keyword>
<proteinExistence type="inferred from homology"/>
<dbReference type="Gene3D" id="1.20.1560.10">
    <property type="entry name" value="ABC transporter type 1, transmembrane domain"/>
    <property type="match status" value="1"/>
</dbReference>
<evidence type="ECO:0000256" key="7">
    <source>
        <dbReference type="ARBA" id="ARBA00023136"/>
    </source>
</evidence>
<comment type="similarity">
    <text evidence="8">Belongs to the ABC transporter superfamily. ABCB family. Heavy Metal importer (TC 3.A.1.210) subfamily.</text>
</comment>
<feature type="transmembrane region" description="Helical" evidence="10">
    <location>
        <begin position="380"/>
        <end position="400"/>
    </location>
</feature>
<evidence type="ECO:0000256" key="1">
    <source>
        <dbReference type="ARBA" id="ARBA00004141"/>
    </source>
</evidence>
<dbReference type="InterPro" id="IPR011527">
    <property type="entry name" value="ABC1_TM_dom"/>
</dbReference>
<evidence type="ECO:0008006" key="15">
    <source>
        <dbReference type="Google" id="ProtNLM"/>
    </source>
</evidence>
<dbReference type="PROSITE" id="PS50893">
    <property type="entry name" value="ABC_TRANSPORTER_2"/>
    <property type="match status" value="1"/>
</dbReference>
<dbReference type="InterPro" id="IPR003439">
    <property type="entry name" value="ABC_transporter-like_ATP-bd"/>
</dbReference>
<sequence>MAQPHGPAPQLTAMVVLEYIHAPILAFCFMTSLVLAVCTLQKEIALPLQRRRIAKVLVLTLLAGYCAEILYYFSRSISEKAFEAPHHVTFHCLGSILVWIPLSASIVNSKPLRWKPYFATFVLQSIFETTICILAGLALPAEDVYRSVPLSLSSIRAFASLGLLINGFFILISRKTEKCTDEEGQSLLGNNTNSSTAQPDTPGYGSTESSASSTTIAEERDRNQEVKDQQAKRLEEEGGWWGYLKGFAVFLPYLWPKDDWRIMACLFIRLLELVSTRFLNLLAPRQLGIITDKLATQTDVMPWGDIALWGFYHWFNSYSGFRWLDSYASVYIQRSAFRRITMLAYDHLMNLSMDFHSGKDSGEVLKAVEQASSLNSLVELVLFEIGPVIIDIFVAIWYVTHLFDGYMAFIILFMSLIYVWVGISATTWAQDKRRAYVANQRTQNTTVNETVHNWTTTAYFNNVAYEVDRYGTNISTTITSYFTYYFRSMLGHVFQSALTNVGFIICCTFAVSQIIYEGKSVGSLVAFIMFWTTIISPLYLVSYSFKHVSSTLIDAERLLQLLNTKPTVVDCEGAQDLIVKSGVVEIKDVNFHYDPRKQIIHNASLTAAGGQTIAFVGETGGGKSTMLKLLFRFYDVTGGSISIDGQDLRSVTLSSLRNALGVVPQDSTLFNQSIRQNVRYARLDATDAEIEDACRAAAIHDDIVGFPDGYSSKIGERGVKISGGQLQRLAIARVLLKNPKIVLLDEATSAIDSGIEAQIQQAFKKLSKGRTTFVIAHRLSTIVDADQIVVIDKGIIIERGNHSDLLEHGGKYAELWAKQTAGHLSQPDSKTASTANSDGQGELLIDLTPPDDDDDDDDEAKAGSK</sequence>
<dbReference type="PROSITE" id="PS00211">
    <property type="entry name" value="ABC_TRANSPORTER_1"/>
    <property type="match status" value="1"/>
</dbReference>
<feature type="region of interest" description="Disordered" evidence="9">
    <location>
        <begin position="184"/>
        <end position="228"/>
    </location>
</feature>
<feature type="transmembrane region" description="Helical" evidence="10">
    <location>
        <begin position="119"/>
        <end position="141"/>
    </location>
</feature>
<feature type="transmembrane region" description="Helical" evidence="10">
    <location>
        <begin position="153"/>
        <end position="172"/>
    </location>
</feature>
<dbReference type="EMBL" id="MU001859">
    <property type="protein sequence ID" value="KAF2795431.1"/>
    <property type="molecule type" value="Genomic_DNA"/>
</dbReference>
<feature type="compositionally biased region" description="Low complexity" evidence="9">
    <location>
        <begin position="206"/>
        <end position="216"/>
    </location>
</feature>
<dbReference type="PROSITE" id="PS50929">
    <property type="entry name" value="ABC_TM1F"/>
    <property type="match status" value="1"/>
</dbReference>
<feature type="compositionally biased region" description="Polar residues" evidence="9">
    <location>
        <begin position="823"/>
        <end position="839"/>
    </location>
</feature>
<feature type="domain" description="ABC transmembrane type-1" evidence="12">
    <location>
        <begin position="278"/>
        <end position="550"/>
    </location>
</feature>
<dbReference type="GO" id="GO:0005524">
    <property type="term" value="F:ATP binding"/>
    <property type="evidence" value="ECO:0007669"/>
    <property type="project" value="UniProtKB-KW"/>
</dbReference>
<dbReference type="PANTHER" id="PTHR24221">
    <property type="entry name" value="ATP-BINDING CASSETTE SUB-FAMILY B"/>
    <property type="match status" value="1"/>
</dbReference>
<feature type="transmembrane region" description="Helical" evidence="10">
    <location>
        <begin position="88"/>
        <end position="107"/>
    </location>
</feature>
<dbReference type="InterPro" id="IPR039421">
    <property type="entry name" value="Type_1_exporter"/>
</dbReference>
<feature type="transmembrane region" description="Helical" evidence="10">
    <location>
        <begin position="53"/>
        <end position="73"/>
    </location>
</feature>
<dbReference type="FunFam" id="3.40.50.300:FF:000287">
    <property type="entry name" value="Multidrug ABC transporter ATP-binding protein"/>
    <property type="match status" value="1"/>
</dbReference>
<gene>
    <name evidence="13" type="ORF">K505DRAFT_302106</name>
</gene>
<evidence type="ECO:0000313" key="14">
    <source>
        <dbReference type="Proteomes" id="UP000799757"/>
    </source>
</evidence>
<feature type="transmembrane region" description="Helical" evidence="10">
    <location>
        <begin position="497"/>
        <end position="516"/>
    </location>
</feature>
<comment type="subcellular location">
    <subcellularLocation>
        <location evidence="1">Membrane</location>
        <topology evidence="1">Multi-pass membrane protein</topology>
    </subcellularLocation>
</comment>
<keyword evidence="2" id="KW-0813">Transport</keyword>
<feature type="transmembrane region" description="Helical" evidence="10">
    <location>
        <begin position="406"/>
        <end position="429"/>
    </location>
</feature>
<keyword evidence="4" id="KW-0547">Nucleotide-binding</keyword>
<dbReference type="InterPro" id="IPR027417">
    <property type="entry name" value="P-loop_NTPase"/>
</dbReference>
<dbReference type="AlphaFoldDB" id="A0A6A6XGG0"/>
<evidence type="ECO:0000259" key="11">
    <source>
        <dbReference type="PROSITE" id="PS50893"/>
    </source>
</evidence>
<protein>
    <recommendedName>
        <fullName evidence="15">Heavy metal tolerance protein</fullName>
    </recommendedName>
</protein>
<evidence type="ECO:0000256" key="9">
    <source>
        <dbReference type="SAM" id="MobiDB-lite"/>
    </source>
</evidence>
<evidence type="ECO:0000256" key="4">
    <source>
        <dbReference type="ARBA" id="ARBA00022741"/>
    </source>
</evidence>
<evidence type="ECO:0000256" key="2">
    <source>
        <dbReference type="ARBA" id="ARBA00022448"/>
    </source>
</evidence>
<dbReference type="SUPFAM" id="SSF52540">
    <property type="entry name" value="P-loop containing nucleoside triphosphate hydrolases"/>
    <property type="match status" value="1"/>
</dbReference>
<dbReference type="InterPro" id="IPR036640">
    <property type="entry name" value="ABC1_TM_sf"/>
</dbReference>
<feature type="domain" description="ABC transporter" evidence="11">
    <location>
        <begin position="584"/>
        <end position="818"/>
    </location>
</feature>
<name>A0A6A6XGG0_9PLEO</name>
<dbReference type="CDD" id="cd18583">
    <property type="entry name" value="ABC_6TM_HMT1"/>
    <property type="match status" value="1"/>
</dbReference>
<keyword evidence="3 10" id="KW-0812">Transmembrane</keyword>
<keyword evidence="6 10" id="KW-1133">Transmembrane helix</keyword>
<dbReference type="GO" id="GO:0016887">
    <property type="term" value="F:ATP hydrolysis activity"/>
    <property type="evidence" value="ECO:0007669"/>
    <property type="project" value="InterPro"/>
</dbReference>
<reference evidence="13" key="1">
    <citation type="journal article" date="2020" name="Stud. Mycol.">
        <title>101 Dothideomycetes genomes: a test case for predicting lifestyles and emergence of pathogens.</title>
        <authorList>
            <person name="Haridas S."/>
            <person name="Albert R."/>
            <person name="Binder M."/>
            <person name="Bloem J."/>
            <person name="Labutti K."/>
            <person name="Salamov A."/>
            <person name="Andreopoulos B."/>
            <person name="Baker S."/>
            <person name="Barry K."/>
            <person name="Bills G."/>
            <person name="Bluhm B."/>
            <person name="Cannon C."/>
            <person name="Castanera R."/>
            <person name="Culley D."/>
            <person name="Daum C."/>
            <person name="Ezra D."/>
            <person name="Gonzalez J."/>
            <person name="Henrissat B."/>
            <person name="Kuo A."/>
            <person name="Liang C."/>
            <person name="Lipzen A."/>
            <person name="Lutzoni F."/>
            <person name="Magnuson J."/>
            <person name="Mondo S."/>
            <person name="Nolan M."/>
            <person name="Ohm R."/>
            <person name="Pangilinan J."/>
            <person name="Park H.-J."/>
            <person name="Ramirez L."/>
            <person name="Alfaro M."/>
            <person name="Sun H."/>
            <person name="Tritt A."/>
            <person name="Yoshinaga Y."/>
            <person name="Zwiers L.-H."/>
            <person name="Turgeon B."/>
            <person name="Goodwin S."/>
            <person name="Spatafora J."/>
            <person name="Crous P."/>
            <person name="Grigoriev I."/>
        </authorList>
    </citation>
    <scope>NUCLEOTIDE SEQUENCE</scope>
    <source>
        <strain evidence="13">CBS 109.77</strain>
    </source>
</reference>
<dbReference type="Pfam" id="PF00005">
    <property type="entry name" value="ABC_tran"/>
    <property type="match status" value="1"/>
</dbReference>